<proteinExistence type="inferred from homology"/>
<dbReference type="GO" id="GO:0009279">
    <property type="term" value="C:cell outer membrane"/>
    <property type="evidence" value="ECO:0007669"/>
    <property type="project" value="UniProtKB-SubCell"/>
</dbReference>
<keyword evidence="10" id="KW-0998">Cell outer membrane</keyword>
<dbReference type="InterPro" id="IPR005594">
    <property type="entry name" value="YadA_C"/>
</dbReference>
<dbReference type="InterPro" id="IPR045584">
    <property type="entry name" value="Pilin-like"/>
</dbReference>
<evidence type="ECO:0000259" key="11">
    <source>
        <dbReference type="Pfam" id="PF03895"/>
    </source>
</evidence>
<comment type="caution">
    <text evidence="14">The sequence shown here is derived from an EMBL/GenBank/DDBJ whole genome shotgun (WGS) entry which is preliminary data.</text>
</comment>
<feature type="domain" description="Trimeric autotransporter adhesin YadA-like stalk" evidence="13">
    <location>
        <begin position="46"/>
        <end position="87"/>
    </location>
</feature>
<accession>A0A6H9TXH6</accession>
<dbReference type="InterPro" id="IPR008640">
    <property type="entry name" value="Adhesin_Head_dom"/>
</dbReference>
<dbReference type="InterPro" id="IPR008635">
    <property type="entry name" value="Coiled_stalk_dom"/>
</dbReference>
<dbReference type="EMBL" id="VZOJ01000001">
    <property type="protein sequence ID" value="KAB0644980.1"/>
    <property type="molecule type" value="Genomic_DNA"/>
</dbReference>
<dbReference type="InterPro" id="IPR011049">
    <property type="entry name" value="Serralysin-like_metalloprot_C"/>
</dbReference>
<dbReference type="SUPFAM" id="SSF101967">
    <property type="entry name" value="Adhesin YadA, collagen-binding domain"/>
    <property type="match status" value="1"/>
</dbReference>
<evidence type="ECO:0000256" key="3">
    <source>
        <dbReference type="ARBA" id="ARBA00005848"/>
    </source>
</evidence>
<dbReference type="OrthoDB" id="1632057at2"/>
<dbReference type="Gene3D" id="3.30.1300.30">
    <property type="entry name" value="GSPII I/J protein-like"/>
    <property type="match status" value="1"/>
</dbReference>
<evidence type="ECO:0000259" key="13">
    <source>
        <dbReference type="Pfam" id="PF05662"/>
    </source>
</evidence>
<evidence type="ECO:0000256" key="6">
    <source>
        <dbReference type="ARBA" id="ARBA00022692"/>
    </source>
</evidence>
<feature type="domain" description="Trimeric autotransporter adhesin YadA-like head" evidence="12">
    <location>
        <begin position="3"/>
        <end position="28"/>
    </location>
</feature>
<sequence>MGSGTNATAIGTNATASAPNSVALGAGSIAGEANTVSVGSAGNERRLTNVAAGVNPTDGVNVSQLNAVQGSVNNVARKAYAGVAGATALTMIPEVDLGKTIAIGVGGASYQGYGAVAIGFTARLTNNVKIKGGVSSSSAGHVVGGGISYQW</sequence>
<feature type="domain" description="Trimeric autotransporter adhesin YadA-like C-terminal membrane anchor" evidence="11">
    <location>
        <begin position="93"/>
        <end position="151"/>
    </location>
</feature>
<keyword evidence="8" id="KW-0653">Protein transport</keyword>
<dbReference type="GO" id="GO:0009986">
    <property type="term" value="C:cell surface"/>
    <property type="evidence" value="ECO:0007669"/>
    <property type="project" value="UniProtKB-SubCell"/>
</dbReference>
<evidence type="ECO:0000256" key="7">
    <source>
        <dbReference type="ARBA" id="ARBA00022729"/>
    </source>
</evidence>
<keyword evidence="5" id="KW-1134">Transmembrane beta strand</keyword>
<reference evidence="14 15" key="1">
    <citation type="submission" date="2019-09" db="EMBL/GenBank/DDBJ databases">
        <title>Draft genome sequences of 48 bacterial type strains from the CCUG.</title>
        <authorList>
            <person name="Tunovic T."/>
            <person name="Pineiro-Iglesias B."/>
            <person name="Unosson C."/>
            <person name="Inganas E."/>
            <person name="Ohlen M."/>
            <person name="Cardew S."/>
            <person name="Jensie-Markopoulos S."/>
            <person name="Salva-Serra F."/>
            <person name="Jaen-Luchoro D."/>
            <person name="Karlsson R."/>
            <person name="Svensson-Stadler L."/>
            <person name="Chun J."/>
            <person name="Moore E."/>
        </authorList>
    </citation>
    <scope>NUCLEOTIDE SEQUENCE [LARGE SCALE GENOMIC DNA]</scope>
    <source>
        <strain evidence="14 15">CCUG 54555</strain>
    </source>
</reference>
<evidence type="ECO:0000256" key="5">
    <source>
        <dbReference type="ARBA" id="ARBA00022452"/>
    </source>
</evidence>
<evidence type="ECO:0000259" key="12">
    <source>
        <dbReference type="Pfam" id="PF05658"/>
    </source>
</evidence>
<dbReference type="SUPFAM" id="SSF54523">
    <property type="entry name" value="Pili subunits"/>
    <property type="match status" value="1"/>
</dbReference>
<evidence type="ECO:0000313" key="14">
    <source>
        <dbReference type="EMBL" id="KAB0644980.1"/>
    </source>
</evidence>
<dbReference type="Gene3D" id="2.150.10.10">
    <property type="entry name" value="Serralysin-like metalloprotease, C-terminal"/>
    <property type="match status" value="1"/>
</dbReference>
<evidence type="ECO:0000256" key="4">
    <source>
        <dbReference type="ARBA" id="ARBA00022448"/>
    </source>
</evidence>
<dbReference type="AlphaFoldDB" id="A0A6H9TXH6"/>
<organism evidence="14 15">
    <name type="scientific">Burkholderia latens</name>
    <dbReference type="NCBI Taxonomy" id="488446"/>
    <lineage>
        <taxon>Bacteria</taxon>
        <taxon>Pseudomonadati</taxon>
        <taxon>Pseudomonadota</taxon>
        <taxon>Betaproteobacteria</taxon>
        <taxon>Burkholderiales</taxon>
        <taxon>Burkholderiaceae</taxon>
        <taxon>Burkholderia</taxon>
        <taxon>Burkholderia cepacia complex</taxon>
    </lineage>
</organism>
<keyword evidence="7" id="KW-0732">Signal</keyword>
<keyword evidence="15" id="KW-1185">Reference proteome</keyword>
<comment type="similarity">
    <text evidence="3">Belongs to the autotransporter-2 (AT-2) (TC 1.B.40) family.</text>
</comment>
<comment type="subcellular location">
    <subcellularLocation>
        <location evidence="2">Cell outer membrane</location>
    </subcellularLocation>
    <subcellularLocation>
        <location evidence="1">Cell surface</location>
    </subcellularLocation>
</comment>
<evidence type="ECO:0000256" key="1">
    <source>
        <dbReference type="ARBA" id="ARBA00004241"/>
    </source>
</evidence>
<dbReference type="Pfam" id="PF03895">
    <property type="entry name" value="YadA_anchor"/>
    <property type="match status" value="1"/>
</dbReference>
<evidence type="ECO:0000256" key="9">
    <source>
        <dbReference type="ARBA" id="ARBA00023136"/>
    </source>
</evidence>
<dbReference type="Pfam" id="PF05658">
    <property type="entry name" value="YadA_head"/>
    <property type="match status" value="1"/>
</dbReference>
<name>A0A6H9TXH6_9BURK</name>
<keyword evidence="9" id="KW-0472">Membrane</keyword>
<dbReference type="Pfam" id="PF05662">
    <property type="entry name" value="YadA_stalk"/>
    <property type="match status" value="1"/>
</dbReference>
<evidence type="ECO:0000256" key="10">
    <source>
        <dbReference type="ARBA" id="ARBA00023237"/>
    </source>
</evidence>
<protein>
    <submittedName>
        <fullName evidence="14">Adhesin</fullName>
    </submittedName>
</protein>
<evidence type="ECO:0000256" key="2">
    <source>
        <dbReference type="ARBA" id="ARBA00004442"/>
    </source>
</evidence>
<gene>
    <name evidence="14" type="ORF">F7R21_00400</name>
</gene>
<dbReference type="GO" id="GO:0015031">
    <property type="term" value="P:protein transport"/>
    <property type="evidence" value="ECO:0007669"/>
    <property type="project" value="UniProtKB-KW"/>
</dbReference>
<keyword evidence="4" id="KW-0813">Transport</keyword>
<evidence type="ECO:0000313" key="15">
    <source>
        <dbReference type="Proteomes" id="UP000430232"/>
    </source>
</evidence>
<evidence type="ECO:0000256" key="8">
    <source>
        <dbReference type="ARBA" id="ARBA00022927"/>
    </source>
</evidence>
<keyword evidence="6" id="KW-0812">Transmembrane</keyword>
<dbReference type="Proteomes" id="UP000430232">
    <property type="component" value="Unassembled WGS sequence"/>
</dbReference>